<name>A0AAD5QIY2_PARTN</name>
<evidence type="ECO:0000256" key="2">
    <source>
        <dbReference type="ARBA" id="ARBA00023242"/>
    </source>
</evidence>
<evidence type="ECO:0000256" key="3">
    <source>
        <dbReference type="SAM" id="MobiDB-lite"/>
    </source>
</evidence>
<feature type="region of interest" description="Disordered" evidence="3">
    <location>
        <begin position="1"/>
        <end position="31"/>
    </location>
</feature>
<evidence type="ECO:0000256" key="1">
    <source>
        <dbReference type="ARBA" id="ARBA00004123"/>
    </source>
</evidence>
<dbReference type="CDD" id="cd00034">
    <property type="entry name" value="CSD"/>
    <property type="match status" value="1"/>
</dbReference>
<dbReference type="Pfam" id="PF01393">
    <property type="entry name" value="Chromo_shadow"/>
    <property type="match status" value="1"/>
</dbReference>
<sequence length="90" mass="10546">MGKRRRQDSEKDTSETEENMSLVPSSDHGEEKQLHRIMCVTDRFGELHFVVKWKDGSVGLLPAKEANVKYTQEVIRYYEVCVMRRSLRLS</sequence>
<reference evidence="5" key="1">
    <citation type="submission" date="2021-06" db="EMBL/GenBank/DDBJ databases">
        <title>Parelaphostrongylus tenuis whole genome reference sequence.</title>
        <authorList>
            <person name="Garwood T.J."/>
            <person name="Larsen P.A."/>
            <person name="Fountain-Jones N.M."/>
            <person name="Garbe J.R."/>
            <person name="Macchietto M.G."/>
            <person name="Kania S.A."/>
            <person name="Gerhold R.W."/>
            <person name="Richards J.E."/>
            <person name="Wolf T.M."/>
        </authorList>
    </citation>
    <scope>NUCLEOTIDE SEQUENCE</scope>
    <source>
        <strain evidence="5">MNPRO001-30</strain>
        <tissue evidence="5">Meninges</tissue>
    </source>
</reference>
<dbReference type="SUPFAM" id="SSF54160">
    <property type="entry name" value="Chromo domain-like"/>
    <property type="match status" value="1"/>
</dbReference>
<dbReference type="EMBL" id="JAHQIW010000526">
    <property type="protein sequence ID" value="KAJ1348596.1"/>
    <property type="molecule type" value="Genomic_DNA"/>
</dbReference>
<proteinExistence type="predicted"/>
<gene>
    <name evidence="5" type="ORF">KIN20_003933</name>
</gene>
<evidence type="ECO:0000313" key="5">
    <source>
        <dbReference type="EMBL" id="KAJ1348596.1"/>
    </source>
</evidence>
<evidence type="ECO:0000313" key="6">
    <source>
        <dbReference type="Proteomes" id="UP001196413"/>
    </source>
</evidence>
<dbReference type="InterPro" id="IPR008251">
    <property type="entry name" value="Chromo_shadow_dom"/>
</dbReference>
<organism evidence="5 6">
    <name type="scientific">Parelaphostrongylus tenuis</name>
    <name type="common">Meningeal worm</name>
    <dbReference type="NCBI Taxonomy" id="148309"/>
    <lineage>
        <taxon>Eukaryota</taxon>
        <taxon>Metazoa</taxon>
        <taxon>Ecdysozoa</taxon>
        <taxon>Nematoda</taxon>
        <taxon>Chromadorea</taxon>
        <taxon>Rhabditida</taxon>
        <taxon>Rhabditina</taxon>
        <taxon>Rhabditomorpha</taxon>
        <taxon>Strongyloidea</taxon>
        <taxon>Metastrongylidae</taxon>
        <taxon>Parelaphostrongylus</taxon>
    </lineage>
</organism>
<protein>
    <recommendedName>
        <fullName evidence="4">Chromo shadow domain-containing protein</fullName>
    </recommendedName>
</protein>
<dbReference type="Gene3D" id="2.40.50.40">
    <property type="match status" value="1"/>
</dbReference>
<dbReference type="AlphaFoldDB" id="A0AAD5QIY2"/>
<dbReference type="SMART" id="SM00300">
    <property type="entry name" value="ChSh"/>
    <property type="match status" value="1"/>
</dbReference>
<dbReference type="GO" id="GO:0005634">
    <property type="term" value="C:nucleus"/>
    <property type="evidence" value="ECO:0007669"/>
    <property type="project" value="UniProtKB-SubCell"/>
</dbReference>
<feature type="domain" description="Chromo shadow" evidence="4">
    <location>
        <begin position="26"/>
        <end position="87"/>
    </location>
</feature>
<accession>A0AAD5QIY2</accession>
<keyword evidence="2" id="KW-0539">Nucleus</keyword>
<evidence type="ECO:0000259" key="4">
    <source>
        <dbReference type="SMART" id="SM00300"/>
    </source>
</evidence>
<dbReference type="Proteomes" id="UP001196413">
    <property type="component" value="Unassembled WGS sequence"/>
</dbReference>
<dbReference type="InterPro" id="IPR016197">
    <property type="entry name" value="Chromo-like_dom_sf"/>
</dbReference>
<comment type="caution">
    <text evidence="5">The sequence shown here is derived from an EMBL/GenBank/DDBJ whole genome shotgun (WGS) entry which is preliminary data.</text>
</comment>
<comment type="subcellular location">
    <subcellularLocation>
        <location evidence="1">Nucleus</location>
    </subcellularLocation>
</comment>
<keyword evidence="6" id="KW-1185">Reference proteome</keyword>